<dbReference type="PANTHER" id="PTHR43806">
    <property type="entry name" value="PEPTIDASE S8"/>
    <property type="match status" value="1"/>
</dbReference>
<accession>A0A485LAX2</accession>
<dbReference type="PROSITE" id="PS51892">
    <property type="entry name" value="SUBTILASE"/>
    <property type="match status" value="1"/>
</dbReference>
<dbReference type="InterPro" id="IPR050131">
    <property type="entry name" value="Peptidase_S8_subtilisin-like"/>
</dbReference>
<name>A0A485LAX2_9STRA</name>
<keyword evidence="3 7" id="KW-0378">Hydrolase</keyword>
<feature type="compositionally biased region" description="Pro residues" evidence="8">
    <location>
        <begin position="450"/>
        <end position="462"/>
    </location>
</feature>
<evidence type="ECO:0000313" key="11">
    <source>
        <dbReference type="EMBL" id="KAF0689969.1"/>
    </source>
</evidence>
<feature type="chain" id="PRO_5033826294" description="subtilisin" evidence="9">
    <location>
        <begin position="17"/>
        <end position="462"/>
    </location>
</feature>
<dbReference type="PRINTS" id="PR00723">
    <property type="entry name" value="SUBTILISIN"/>
</dbReference>
<evidence type="ECO:0000256" key="7">
    <source>
        <dbReference type="PROSITE-ProRule" id="PRU01240"/>
    </source>
</evidence>
<dbReference type="SUPFAM" id="SSF52743">
    <property type="entry name" value="Subtilisin-like"/>
    <property type="match status" value="1"/>
</dbReference>
<evidence type="ECO:0000256" key="5">
    <source>
        <dbReference type="ARBA" id="ARBA00023529"/>
    </source>
</evidence>
<gene>
    <name evidence="12" type="primary">Aste57867_18613</name>
    <name evidence="11" type="ORF">As57867_018551</name>
    <name evidence="12" type="ORF">ASTE57867_18613</name>
</gene>
<evidence type="ECO:0000256" key="1">
    <source>
        <dbReference type="ARBA" id="ARBA00011073"/>
    </source>
</evidence>
<dbReference type="EMBL" id="CAADRA010006421">
    <property type="protein sequence ID" value="VFT95348.1"/>
    <property type="molecule type" value="Genomic_DNA"/>
</dbReference>
<protein>
    <recommendedName>
        <fullName evidence="6">subtilisin</fullName>
        <ecNumber evidence="6">3.4.21.62</ecNumber>
    </recommendedName>
</protein>
<evidence type="ECO:0000256" key="4">
    <source>
        <dbReference type="ARBA" id="ARBA00022825"/>
    </source>
</evidence>
<sequence>MVRLALFAALSALATAKVSFQVLRELETADATTVRVTFKSTSRLAQANFETLAKAERAQSVFDLLTAEAAVVTADAVKLAQAAGAKTTTYWIDSSVAIVGANKALIDSIAALPNVAAVNPIGVYTLPVLPDVTPAGNGTAAVEWGVDIIGAPAAWARGNKGKGVIVANIDTGVRGTHEALKTNWRATNGWYEPATSSKLPNDRHGHGSHTMGTIAGGLGIGVAPEATWIACVGCPAGSCPDTDLLACAQWTICPTDTDGKNPDCKLGAHVVSNSWGSTTNGDTWYEASILAWRKAGIIPVFSNGNSGPKCGTVGSPGDSANVIAVGATTSTDGLASFSSKGPSPDNRLKPDVSAPGSQIRSASNAADDKYQLMSGTSMAAPHVAGSVALILAANPGASYDAVYKLISGTVDTAKLTPSKANCGGLDDSKFPNNDYGYGRINVNKASAPSGPTPAPTPTKPAC</sequence>
<keyword evidence="4 7" id="KW-0720">Serine protease</keyword>
<dbReference type="GO" id="GO:0006508">
    <property type="term" value="P:proteolysis"/>
    <property type="evidence" value="ECO:0007669"/>
    <property type="project" value="UniProtKB-KW"/>
</dbReference>
<dbReference type="InterPro" id="IPR036852">
    <property type="entry name" value="Peptidase_S8/S53_dom_sf"/>
</dbReference>
<evidence type="ECO:0000256" key="8">
    <source>
        <dbReference type="SAM" id="MobiDB-lite"/>
    </source>
</evidence>
<evidence type="ECO:0000256" key="6">
    <source>
        <dbReference type="ARBA" id="ARBA00023619"/>
    </source>
</evidence>
<comment type="similarity">
    <text evidence="1 7">Belongs to the peptidase S8 family.</text>
</comment>
<keyword evidence="13" id="KW-1185">Reference proteome</keyword>
<reference evidence="12 13" key="1">
    <citation type="submission" date="2019-03" db="EMBL/GenBank/DDBJ databases">
        <authorList>
            <person name="Gaulin E."/>
            <person name="Dumas B."/>
        </authorList>
    </citation>
    <scope>NUCLEOTIDE SEQUENCE [LARGE SCALE GENOMIC DNA]</scope>
    <source>
        <strain evidence="12">CBS 568.67</strain>
    </source>
</reference>
<dbReference type="InterPro" id="IPR015500">
    <property type="entry name" value="Peptidase_S8_subtilisin-rel"/>
</dbReference>
<feature type="active site" description="Charge relay system" evidence="7">
    <location>
        <position position="377"/>
    </location>
</feature>
<feature type="active site" description="Charge relay system" evidence="7">
    <location>
        <position position="206"/>
    </location>
</feature>
<dbReference type="Gene3D" id="3.40.50.200">
    <property type="entry name" value="Peptidase S8/S53 domain"/>
    <property type="match status" value="1"/>
</dbReference>
<feature type="region of interest" description="Disordered" evidence="8">
    <location>
        <begin position="441"/>
        <end position="462"/>
    </location>
</feature>
<dbReference type="Pfam" id="PF00082">
    <property type="entry name" value="Peptidase_S8"/>
    <property type="match status" value="1"/>
</dbReference>
<dbReference type="PANTHER" id="PTHR43806:SF67">
    <property type="entry name" value="EGF-LIKE DOMAIN-CONTAINING PROTEIN"/>
    <property type="match status" value="1"/>
</dbReference>
<keyword evidence="9" id="KW-0732">Signal</keyword>
<evidence type="ECO:0000256" key="9">
    <source>
        <dbReference type="SAM" id="SignalP"/>
    </source>
</evidence>
<dbReference type="EC" id="3.4.21.62" evidence="6"/>
<feature type="domain" description="Peptidase S8/S53" evidence="10">
    <location>
        <begin position="161"/>
        <end position="438"/>
    </location>
</feature>
<proteinExistence type="inferred from homology"/>
<dbReference type="AlphaFoldDB" id="A0A485LAX2"/>
<organism evidence="12 13">
    <name type="scientific">Aphanomyces stellatus</name>
    <dbReference type="NCBI Taxonomy" id="120398"/>
    <lineage>
        <taxon>Eukaryota</taxon>
        <taxon>Sar</taxon>
        <taxon>Stramenopiles</taxon>
        <taxon>Oomycota</taxon>
        <taxon>Saprolegniomycetes</taxon>
        <taxon>Saprolegniales</taxon>
        <taxon>Verrucalvaceae</taxon>
        <taxon>Aphanomyces</taxon>
    </lineage>
</organism>
<keyword evidence="2 7" id="KW-0645">Protease</keyword>
<dbReference type="PROSITE" id="PS00138">
    <property type="entry name" value="SUBTILASE_SER"/>
    <property type="match status" value="1"/>
</dbReference>
<dbReference type="GO" id="GO:0004252">
    <property type="term" value="F:serine-type endopeptidase activity"/>
    <property type="evidence" value="ECO:0007669"/>
    <property type="project" value="UniProtKB-UniRule"/>
</dbReference>
<feature type="region of interest" description="Disordered" evidence="8">
    <location>
        <begin position="334"/>
        <end position="363"/>
    </location>
</feature>
<evidence type="ECO:0000313" key="12">
    <source>
        <dbReference type="EMBL" id="VFT95348.1"/>
    </source>
</evidence>
<dbReference type="EMBL" id="VJMH01006400">
    <property type="protein sequence ID" value="KAF0689969.1"/>
    <property type="molecule type" value="Genomic_DNA"/>
</dbReference>
<comment type="catalytic activity">
    <reaction evidence="5">
        <text>Hydrolysis of proteins with broad specificity for peptide bonds, and a preference for a large uncharged residue in P1. Hydrolyzes peptide amides.</text>
        <dbReference type="EC" id="3.4.21.62"/>
    </reaction>
</comment>
<evidence type="ECO:0000256" key="2">
    <source>
        <dbReference type="ARBA" id="ARBA00022670"/>
    </source>
</evidence>
<dbReference type="InterPro" id="IPR000209">
    <property type="entry name" value="Peptidase_S8/S53_dom"/>
</dbReference>
<dbReference type="Proteomes" id="UP000332933">
    <property type="component" value="Unassembled WGS sequence"/>
</dbReference>
<feature type="active site" description="Charge relay system" evidence="7">
    <location>
        <position position="170"/>
    </location>
</feature>
<dbReference type="InterPro" id="IPR023828">
    <property type="entry name" value="Peptidase_S8_Ser-AS"/>
</dbReference>
<reference evidence="11" key="2">
    <citation type="submission" date="2019-06" db="EMBL/GenBank/DDBJ databases">
        <title>Genomics analysis of Aphanomyces spp. identifies a new class of oomycete effector associated with host adaptation.</title>
        <authorList>
            <person name="Gaulin E."/>
        </authorList>
    </citation>
    <scope>NUCLEOTIDE SEQUENCE</scope>
    <source>
        <strain evidence="11">CBS 578.67</strain>
    </source>
</reference>
<dbReference type="OrthoDB" id="67080at2759"/>
<feature type="signal peptide" evidence="9">
    <location>
        <begin position="1"/>
        <end position="16"/>
    </location>
</feature>
<evidence type="ECO:0000256" key="3">
    <source>
        <dbReference type="ARBA" id="ARBA00022801"/>
    </source>
</evidence>
<evidence type="ECO:0000259" key="10">
    <source>
        <dbReference type="Pfam" id="PF00082"/>
    </source>
</evidence>
<evidence type="ECO:0000313" key="13">
    <source>
        <dbReference type="Proteomes" id="UP000332933"/>
    </source>
</evidence>